<reference evidence="2" key="1">
    <citation type="submission" date="2021-04" db="EMBL/GenBank/DDBJ databases">
        <authorList>
            <person name="Hartkoorn R.C."/>
            <person name="Beaudoing E."/>
            <person name="Hot D."/>
        </authorList>
    </citation>
    <scope>NUCLEOTIDE SEQUENCE</scope>
    <source>
        <strain evidence="2">NRRL B-16292</strain>
    </source>
</reference>
<feature type="chain" id="PRO_5046172238" evidence="1">
    <location>
        <begin position="36"/>
        <end position="380"/>
    </location>
</feature>
<evidence type="ECO:0000313" key="2">
    <source>
        <dbReference type="EMBL" id="UWP82672.1"/>
    </source>
</evidence>
<feature type="signal peptide" evidence="1">
    <location>
        <begin position="1"/>
        <end position="35"/>
    </location>
</feature>
<protein>
    <submittedName>
        <fullName evidence="2">Uncharacterized protein</fullName>
    </submittedName>
</protein>
<proteinExistence type="predicted"/>
<name>A0ABY5VY33_9ACTN</name>
<organism evidence="2 3">
    <name type="scientific">Dactylosporangium fulvum</name>
    <dbReference type="NCBI Taxonomy" id="53359"/>
    <lineage>
        <taxon>Bacteria</taxon>
        <taxon>Bacillati</taxon>
        <taxon>Actinomycetota</taxon>
        <taxon>Actinomycetes</taxon>
        <taxon>Micromonosporales</taxon>
        <taxon>Micromonosporaceae</taxon>
        <taxon>Dactylosporangium</taxon>
    </lineage>
</organism>
<evidence type="ECO:0000313" key="3">
    <source>
        <dbReference type="Proteomes" id="UP001059617"/>
    </source>
</evidence>
<dbReference type="Proteomes" id="UP001059617">
    <property type="component" value="Chromosome"/>
</dbReference>
<reference evidence="2" key="2">
    <citation type="submission" date="2022-09" db="EMBL/GenBank/DDBJ databases">
        <title>Biosynthetic gene clusters of Dactylosporangioum fulvum.</title>
        <authorList>
            <person name="Caradec T."/>
        </authorList>
    </citation>
    <scope>NUCLEOTIDE SEQUENCE</scope>
    <source>
        <strain evidence="2">NRRL B-16292</strain>
    </source>
</reference>
<accession>A0ABY5VY33</accession>
<gene>
    <name evidence="2" type="ORF">Dfulv_47915</name>
</gene>
<sequence>MLLHRTWRKRAFATILSAAAATATVLAGLPAPAQAAALTGTITITSPVGGKVAADTAKQAILLTVAGQTLSEALVTSVDLGEDTDCQGITSYVVTGPTTIAVKTPAGGCAATSPALTAGDNIVINFAGSNTLTKTGGLFLINPPAIAALADKPVIADNSSQLQTTNQVQRFVTNGGQIVRVKADSTYAFDPRTAAGLSVTFSGKPATEVKVYTSDGTQILPNTPSAPAAGNYMTFKTPIGLNANDSNITITQNGVGKTFTTTDTGVNVVAAPTVSTLTVTSGKARGSTNTVVNGSGFNKTLTDYTTSATWAVQFCGVAGTVTAVNATGTAITVTTPDVTDTSPGLGSGVFAGTCGVRVVDVTNSISSPLTPGSYFNFLAE</sequence>
<dbReference type="RefSeq" id="WP_259860444.1">
    <property type="nucleotide sequence ID" value="NZ_BAAAST010000008.1"/>
</dbReference>
<keyword evidence="1" id="KW-0732">Signal</keyword>
<evidence type="ECO:0000256" key="1">
    <source>
        <dbReference type="SAM" id="SignalP"/>
    </source>
</evidence>
<dbReference type="EMBL" id="CP073720">
    <property type="protein sequence ID" value="UWP82672.1"/>
    <property type="molecule type" value="Genomic_DNA"/>
</dbReference>
<keyword evidence="3" id="KW-1185">Reference proteome</keyword>